<dbReference type="VEuPathDB" id="VectorBase:RPRC012112"/>
<feature type="region of interest" description="Disordered" evidence="1">
    <location>
        <begin position="732"/>
        <end position="767"/>
    </location>
</feature>
<feature type="domain" description="BMERB" evidence="2">
    <location>
        <begin position="762"/>
        <end position="914"/>
    </location>
</feature>
<dbReference type="PANTHER" id="PTHR23167:SF84">
    <property type="entry name" value="ALPHA ACTININ 3-RELATED"/>
    <property type="match status" value="1"/>
</dbReference>
<feature type="region of interest" description="Disordered" evidence="1">
    <location>
        <begin position="932"/>
        <end position="967"/>
    </location>
</feature>
<feature type="compositionally biased region" description="Basic and acidic residues" evidence="1">
    <location>
        <begin position="943"/>
        <end position="954"/>
    </location>
</feature>
<keyword evidence="4" id="KW-1185">Reference proteome</keyword>
<name>T1I4Z0_RHOPR</name>
<feature type="region of interest" description="Disordered" evidence="1">
    <location>
        <begin position="54"/>
        <end position="73"/>
    </location>
</feature>
<dbReference type="AlphaFoldDB" id="T1I4Z0"/>
<dbReference type="SMART" id="SM01203">
    <property type="entry name" value="DUF3585"/>
    <property type="match status" value="1"/>
</dbReference>
<feature type="compositionally biased region" description="Low complexity" evidence="1">
    <location>
        <begin position="538"/>
        <end position="552"/>
    </location>
</feature>
<dbReference type="Proteomes" id="UP000015103">
    <property type="component" value="Unassembled WGS sequence"/>
</dbReference>
<sequence>METSTATSFNPKLPEEEEEEEEPLREVPQLGADLIEEEDFIKQKSLYDSKMIIKALPPEPPPSSMTPSKVVNKDPSTTDLILASSTAAEAPSTADRPSASLVAIRRMMFDSYNIDTDDAKLIINKKDLSHNNLIDSSSHNVKSSSDDKKMVIVNSNIKKNNINIKKSSNNTKNNSNICNNEDEVEDDIINNSKKKLKLNENIKDTHQFSEILISKKTDISNNIVVDCVNRQLLVDNMYKTENIDKSLPLFSKYSDTTTQLDSVQVSSMSDDQLTQQQEQEDVQVVEEEETKSEEKEVVSDLAQKDTNILLKNEVEEGKESLALHTEDVIDEKNNEENETKPGLEVKPNTDTTEIPIVVTTTTSTVEYPEDLNPFGNDDEEEEEVDKVKDETMESPRKSTNPFGSDSEDEEEEGLIDQQKNKSKNNTPDNTPSKNINQNVSAMHKSPSLNPFDSDEEDDDDVNKPVPFPRKNVLSPEPVPFPRNRLRGSLRSINSLSSTCSLPSPRKKKPAPLPPSSPSSTLSRSPRARKTKRAPLPPASSTLSLESSVSATTTGSESLAKDISADDDKKQQDEVDKEEIAKEISNIVGLISDMAVETKQDQEIESTVAEKHPVVVEPIIEIVNKDTIEAIDKTELRRESKELETNSQQVVIEPSPPIRRNSTQCDERLAIIANTIIKDAGPRSLNESVGDISYGSLSYGSDNSASLNNSYYESLSSPPTEKRNKDSVNMHRKISESGSVYLPKSSHGQWRRKKAPAPPLPLPKRRPVQPMPIQNIRQELHDIEIKQQGLERQGVALENKIRDKFDSESSITPYVEELVLQLFELVNEKNELFRKQAELMYLRRQQHLEEEHSELEYQIRCLMARPEANKTDSDKELEEQLIQRLVEVVERRDAIVQCLEMDRLREAEEDRSINTQLGIFTLAMAKEVKLTSSTTKKKHKKTKDKQNVMKMMDLDKDVDDSEKESKKKKKWFTLHHIKGKHL</sequence>
<feature type="region of interest" description="Disordered" evidence="1">
    <location>
        <begin position="1"/>
        <end position="26"/>
    </location>
</feature>
<dbReference type="RefSeq" id="XP_073985004.1">
    <property type="nucleotide sequence ID" value="XM_074128903.1"/>
</dbReference>
<reference evidence="3" key="1">
    <citation type="submission" date="2015-05" db="UniProtKB">
        <authorList>
            <consortium name="EnsemblMetazoa"/>
        </authorList>
    </citation>
    <scope>IDENTIFICATION</scope>
</reference>
<dbReference type="VEuPathDB" id="VectorBase:RPRC011359"/>
<feature type="compositionally biased region" description="Polar residues" evidence="1">
    <location>
        <begin position="423"/>
        <end position="450"/>
    </location>
</feature>
<dbReference type="HOGENOM" id="CLU_008660_0_0_1"/>
<dbReference type="PROSITE" id="PS51848">
    <property type="entry name" value="BMERB"/>
    <property type="match status" value="1"/>
</dbReference>
<dbReference type="Pfam" id="PF12130">
    <property type="entry name" value="bMERB_dom"/>
    <property type="match status" value="1"/>
</dbReference>
<feature type="compositionally biased region" description="Basic and acidic residues" evidence="1">
    <location>
        <begin position="558"/>
        <end position="576"/>
    </location>
</feature>
<dbReference type="RefSeq" id="XP_073985003.1">
    <property type="nucleotide sequence ID" value="XM_074128902.1"/>
</dbReference>
<evidence type="ECO:0000259" key="2">
    <source>
        <dbReference type="PROSITE" id="PS51848"/>
    </source>
</evidence>
<organism evidence="3 4">
    <name type="scientific">Rhodnius prolixus</name>
    <name type="common">Triatomid bug</name>
    <dbReference type="NCBI Taxonomy" id="13249"/>
    <lineage>
        <taxon>Eukaryota</taxon>
        <taxon>Metazoa</taxon>
        <taxon>Ecdysozoa</taxon>
        <taxon>Arthropoda</taxon>
        <taxon>Hexapoda</taxon>
        <taxon>Insecta</taxon>
        <taxon>Pterygota</taxon>
        <taxon>Neoptera</taxon>
        <taxon>Paraneoptera</taxon>
        <taxon>Hemiptera</taxon>
        <taxon>Heteroptera</taxon>
        <taxon>Panheteroptera</taxon>
        <taxon>Cimicomorpha</taxon>
        <taxon>Reduviidae</taxon>
        <taxon>Triatominae</taxon>
        <taxon>Rhodnius</taxon>
    </lineage>
</organism>
<dbReference type="eggNOG" id="ENOG502QWQX">
    <property type="taxonomic scope" value="Eukaryota"/>
</dbReference>
<feature type="compositionally biased region" description="Basic and acidic residues" evidence="1">
    <location>
        <begin position="385"/>
        <end position="396"/>
    </location>
</feature>
<dbReference type="GeneID" id="141454543"/>
<dbReference type="PANTHER" id="PTHR23167">
    <property type="entry name" value="CALPONIN HOMOLOGY DOMAIN-CONTAINING PROTEIN DDB_G0272472-RELATED"/>
    <property type="match status" value="1"/>
</dbReference>
<feature type="compositionally biased region" description="Polar residues" evidence="1">
    <location>
        <begin position="1"/>
        <end position="10"/>
    </location>
</feature>
<feature type="compositionally biased region" description="Acidic residues" evidence="1">
    <location>
        <begin position="405"/>
        <end position="414"/>
    </location>
</feature>
<dbReference type="InterPro" id="IPR022735">
    <property type="entry name" value="bMERB_dom"/>
</dbReference>
<feature type="compositionally biased region" description="Polar residues" evidence="1">
    <location>
        <begin position="490"/>
        <end position="499"/>
    </location>
</feature>
<feature type="compositionally biased region" description="Low complexity" evidence="1">
    <location>
        <begin position="349"/>
        <end position="366"/>
    </location>
</feature>
<dbReference type="FunCoup" id="T1I4Z0">
    <property type="interactions" value="448"/>
</dbReference>
<dbReference type="InterPro" id="IPR050540">
    <property type="entry name" value="F-actin_Monoox_Mical"/>
</dbReference>
<evidence type="ECO:0000313" key="4">
    <source>
        <dbReference type="Proteomes" id="UP000015103"/>
    </source>
</evidence>
<dbReference type="InParanoid" id="T1I4Z0"/>
<protein>
    <submittedName>
        <fullName evidence="3">BMERB domain-containing protein</fullName>
    </submittedName>
</protein>
<evidence type="ECO:0000313" key="3">
    <source>
        <dbReference type="EnsemblMetazoa" id="RPRC011359-PA"/>
    </source>
</evidence>
<accession>T1I4Z0</accession>
<dbReference type="EMBL" id="ACPB03020597">
    <property type="status" value="NOT_ANNOTATED_CDS"/>
    <property type="molecule type" value="Genomic_DNA"/>
</dbReference>
<feature type="region of interest" description="Disordered" evidence="1">
    <location>
        <begin position="325"/>
        <end position="576"/>
    </location>
</feature>
<proteinExistence type="predicted"/>
<evidence type="ECO:0000256" key="1">
    <source>
        <dbReference type="SAM" id="MobiDB-lite"/>
    </source>
</evidence>
<feature type="compositionally biased region" description="Basic and acidic residues" evidence="1">
    <location>
        <begin position="325"/>
        <end position="343"/>
    </location>
</feature>
<dbReference type="STRING" id="13249.T1I4Z0"/>
<dbReference type="EnsemblMetazoa" id="RPRC011359-RA">
    <property type="protein sequence ID" value="RPRC011359-PA"/>
    <property type="gene ID" value="RPRC011359"/>
</dbReference>